<dbReference type="Gene3D" id="1.10.287.890">
    <property type="entry name" value="Crystal structure of tRNA isopentenylpyrophosphate transferase (bh2366) domain"/>
    <property type="match status" value="1"/>
</dbReference>
<evidence type="ECO:0000313" key="7">
    <source>
        <dbReference type="RefSeq" id="XP_010264047.1"/>
    </source>
</evidence>
<dbReference type="GeneID" id="104602154"/>
<dbReference type="Pfam" id="PF01715">
    <property type="entry name" value="IPPT"/>
    <property type="match status" value="2"/>
</dbReference>
<dbReference type="OMA" id="ANSIVRC"/>
<sequence length="347" mass="39183">MRLSFPTSYSSRVPSLRFLPAIKPARQRCRWVRMESTTRRQRRKDKDNDKNKIVVIMGVTGTGKSRLSIEIATRFPAEVINSDKMQVYRGLDITTNKIPMHERLGVPHHLLGVVDPSDGELSSSEYRLLGASAISAISARHRLPLVVGGSNSFIHALVSDRFDPGSDGLDGLNSVSAELRYDCCFLWVDVSLPVLYKYLARRVDDMLHVGMFEELAVFYEQEGKRKSHTARRVGIRKAIGLPEFVNYFRVFRPGDGMTSTLTQLEGEVERRVLFEEAVKAIKDNTNELAKRQLEKIQRLRSGGWDLQRLDATEAFRAVLASDSVKSSEIWESEVLGPSVKIVSRFLA</sequence>
<comment type="similarity">
    <text evidence="1">Belongs to the IPP transferase family.</text>
</comment>
<reference evidence="7" key="1">
    <citation type="submission" date="2025-08" db="UniProtKB">
        <authorList>
            <consortium name="RefSeq"/>
        </authorList>
    </citation>
    <scope>IDENTIFICATION</scope>
</reference>
<evidence type="ECO:0000256" key="4">
    <source>
        <dbReference type="ARBA" id="ARBA00022741"/>
    </source>
</evidence>
<keyword evidence="3" id="KW-0203">Cytokinin biosynthesis</keyword>
<dbReference type="OrthoDB" id="775260at2759"/>
<dbReference type="GO" id="GO:0005524">
    <property type="term" value="F:ATP binding"/>
    <property type="evidence" value="ECO:0007669"/>
    <property type="project" value="UniProtKB-KW"/>
</dbReference>
<dbReference type="SUPFAM" id="SSF52540">
    <property type="entry name" value="P-loop containing nucleoside triphosphate hydrolases"/>
    <property type="match status" value="1"/>
</dbReference>
<keyword evidence="5" id="KW-0067">ATP-binding</keyword>
<dbReference type="Proteomes" id="UP000189703">
    <property type="component" value="Unplaced"/>
</dbReference>
<dbReference type="GO" id="GO:0052381">
    <property type="term" value="F:tRNA dimethylallyltransferase activity"/>
    <property type="evidence" value="ECO:0000318"/>
    <property type="project" value="GO_Central"/>
</dbReference>
<keyword evidence="2" id="KW-0808">Transferase</keyword>
<name>A0A1U8AMS8_NELNU</name>
<dbReference type="HAMAP" id="MF_00185">
    <property type="entry name" value="IPP_trans"/>
    <property type="match status" value="1"/>
</dbReference>
<dbReference type="RefSeq" id="XP_010264047.1">
    <property type="nucleotide sequence ID" value="XM_010265745.1"/>
</dbReference>
<evidence type="ECO:0000256" key="5">
    <source>
        <dbReference type="ARBA" id="ARBA00022840"/>
    </source>
</evidence>
<evidence type="ECO:0000313" key="6">
    <source>
        <dbReference type="Proteomes" id="UP000189703"/>
    </source>
</evidence>
<organism evidence="6 7">
    <name type="scientific">Nelumbo nucifera</name>
    <name type="common">Sacred lotus</name>
    <dbReference type="NCBI Taxonomy" id="4432"/>
    <lineage>
        <taxon>Eukaryota</taxon>
        <taxon>Viridiplantae</taxon>
        <taxon>Streptophyta</taxon>
        <taxon>Embryophyta</taxon>
        <taxon>Tracheophyta</taxon>
        <taxon>Spermatophyta</taxon>
        <taxon>Magnoliopsida</taxon>
        <taxon>Proteales</taxon>
        <taxon>Nelumbonaceae</taxon>
        <taxon>Nelumbo</taxon>
    </lineage>
</organism>
<keyword evidence="6" id="KW-1185">Reference proteome</keyword>
<evidence type="ECO:0000256" key="2">
    <source>
        <dbReference type="ARBA" id="ARBA00022679"/>
    </source>
</evidence>
<evidence type="ECO:0000256" key="3">
    <source>
        <dbReference type="ARBA" id="ARBA00022712"/>
    </source>
</evidence>
<proteinExistence type="inferred from homology"/>
<dbReference type="GO" id="GO:0005739">
    <property type="term" value="C:mitochondrion"/>
    <property type="evidence" value="ECO:0000318"/>
    <property type="project" value="GO_Central"/>
</dbReference>
<dbReference type="eggNOG" id="KOG1384">
    <property type="taxonomic scope" value="Eukaryota"/>
</dbReference>
<dbReference type="Gene3D" id="3.40.50.300">
    <property type="entry name" value="P-loop containing nucleotide triphosphate hydrolases"/>
    <property type="match status" value="1"/>
</dbReference>
<dbReference type="GO" id="GO:0009691">
    <property type="term" value="P:cytokinin biosynthetic process"/>
    <property type="evidence" value="ECO:0000318"/>
    <property type="project" value="GO_Central"/>
</dbReference>
<dbReference type="PANTHER" id="PTHR11088">
    <property type="entry name" value="TRNA DIMETHYLALLYLTRANSFERASE"/>
    <property type="match status" value="1"/>
</dbReference>
<dbReference type="InterPro" id="IPR039657">
    <property type="entry name" value="Dimethylallyltransferase"/>
</dbReference>
<protein>
    <submittedName>
        <fullName evidence="7">Adenylate isopentenyltransferase-like</fullName>
    </submittedName>
</protein>
<dbReference type="InterPro" id="IPR018022">
    <property type="entry name" value="IPT"/>
</dbReference>
<dbReference type="AlphaFoldDB" id="A0A1U8AMS8"/>
<accession>A0A1U8AMS8</accession>
<dbReference type="InterPro" id="IPR027417">
    <property type="entry name" value="P-loop_NTPase"/>
</dbReference>
<dbReference type="STRING" id="4432.A0A1U8AMS8"/>
<dbReference type="KEGG" id="nnu:104602154"/>
<dbReference type="PANTHER" id="PTHR11088:SF86">
    <property type="entry name" value="ADENYLATE ISOPENTENYLTRANSFERASE 4-RELATED"/>
    <property type="match status" value="1"/>
</dbReference>
<keyword evidence="4" id="KW-0547">Nucleotide-binding</keyword>
<dbReference type="GO" id="GO:0006400">
    <property type="term" value="P:tRNA modification"/>
    <property type="evidence" value="ECO:0000318"/>
    <property type="project" value="GO_Central"/>
</dbReference>
<gene>
    <name evidence="7" type="primary">LOC104602154</name>
</gene>
<evidence type="ECO:0000256" key="1">
    <source>
        <dbReference type="ARBA" id="ARBA00005842"/>
    </source>
</evidence>